<feature type="transmembrane region" description="Helical" evidence="1">
    <location>
        <begin position="28"/>
        <end position="50"/>
    </location>
</feature>
<evidence type="ECO:0000256" key="1">
    <source>
        <dbReference type="SAM" id="Phobius"/>
    </source>
</evidence>
<dbReference type="InterPro" id="IPR019425">
    <property type="entry name" value="7TM_GPCR_serpentine_rcpt_Srt"/>
</dbReference>
<dbReference type="AlphaFoldDB" id="A0A914CPN6"/>
<keyword evidence="1" id="KW-1133">Transmembrane helix</keyword>
<dbReference type="Pfam" id="PF10321">
    <property type="entry name" value="7TM_GPCR_Srt"/>
    <property type="match status" value="1"/>
</dbReference>
<reference evidence="3" key="1">
    <citation type="submission" date="2022-11" db="UniProtKB">
        <authorList>
            <consortium name="WormBaseParasite"/>
        </authorList>
    </citation>
    <scope>IDENTIFICATION</scope>
</reference>
<sequence length="134" mass="15251">MGPAYGILCVVLYLKPKNMPTITKIQKVMLMQSLAICFEMFIVAIVYVGNQWIPVPEIITKIEHIALICVHGDTPIVYLLLNKTLRKQSFGWIKRYVFKSAKGAKHLATSIYPRRHHRVQNLENLFTAQNGANA</sequence>
<proteinExistence type="predicted"/>
<name>A0A914CPN6_9BILA</name>
<accession>A0A914CPN6</accession>
<dbReference type="WBParaSite" id="ACRNAN_scaffold12619.g31054.t1">
    <property type="protein sequence ID" value="ACRNAN_scaffold12619.g31054.t1"/>
    <property type="gene ID" value="ACRNAN_scaffold12619.g31054"/>
</dbReference>
<keyword evidence="2" id="KW-1185">Reference proteome</keyword>
<dbReference type="PANTHER" id="PTHR23021:SF11">
    <property type="entry name" value="SERPENTINE RECEPTOR, CLASS T"/>
    <property type="match status" value="1"/>
</dbReference>
<organism evidence="2 3">
    <name type="scientific">Acrobeloides nanus</name>
    <dbReference type="NCBI Taxonomy" id="290746"/>
    <lineage>
        <taxon>Eukaryota</taxon>
        <taxon>Metazoa</taxon>
        <taxon>Ecdysozoa</taxon>
        <taxon>Nematoda</taxon>
        <taxon>Chromadorea</taxon>
        <taxon>Rhabditida</taxon>
        <taxon>Tylenchina</taxon>
        <taxon>Cephalobomorpha</taxon>
        <taxon>Cephaloboidea</taxon>
        <taxon>Cephalobidae</taxon>
        <taxon>Acrobeloides</taxon>
    </lineage>
</organism>
<keyword evidence="1" id="KW-0472">Membrane</keyword>
<keyword evidence="1" id="KW-0812">Transmembrane</keyword>
<dbReference type="Proteomes" id="UP000887540">
    <property type="component" value="Unplaced"/>
</dbReference>
<evidence type="ECO:0000313" key="3">
    <source>
        <dbReference type="WBParaSite" id="ACRNAN_scaffold12619.g31054.t1"/>
    </source>
</evidence>
<evidence type="ECO:0000313" key="2">
    <source>
        <dbReference type="Proteomes" id="UP000887540"/>
    </source>
</evidence>
<protein>
    <submittedName>
        <fullName evidence="3">7TM GPCR serpentine receptor class x (Srx) domain-containing protein</fullName>
    </submittedName>
</protein>
<dbReference type="PANTHER" id="PTHR23021">
    <property type="entry name" value="SERPENTINE RECEPTOR, CLASS T"/>
    <property type="match status" value="1"/>
</dbReference>